<keyword evidence="3" id="KW-0560">Oxidoreductase</keyword>
<dbReference type="InterPro" id="IPR046346">
    <property type="entry name" value="Aminoacid_DH-like_N_sf"/>
</dbReference>
<dbReference type="SUPFAM" id="SSF51735">
    <property type="entry name" value="NAD(P)-binding Rossmann-fold domains"/>
    <property type="match status" value="1"/>
</dbReference>
<proteinExistence type="predicted"/>
<evidence type="ECO:0000259" key="5">
    <source>
        <dbReference type="Pfam" id="PF08501"/>
    </source>
</evidence>
<dbReference type="GO" id="GO:0050661">
    <property type="term" value="F:NADP binding"/>
    <property type="evidence" value="ECO:0007669"/>
    <property type="project" value="TreeGrafter"/>
</dbReference>
<evidence type="ECO:0000256" key="2">
    <source>
        <dbReference type="ARBA" id="ARBA00022857"/>
    </source>
</evidence>
<dbReference type="Gene3D" id="3.40.50.720">
    <property type="entry name" value="NAD(P)-binding Rossmann-like Domain"/>
    <property type="match status" value="1"/>
</dbReference>
<dbReference type="InterPro" id="IPR022893">
    <property type="entry name" value="Shikimate_DH_fam"/>
</dbReference>
<dbReference type="GO" id="GO:0009423">
    <property type="term" value="P:chorismate biosynthetic process"/>
    <property type="evidence" value="ECO:0007669"/>
    <property type="project" value="TreeGrafter"/>
</dbReference>
<protein>
    <recommendedName>
        <fullName evidence="9">Shikimate dehydrogenase (NADP(+))</fullName>
    </recommendedName>
</protein>
<feature type="domain" description="SDH C-terminal" evidence="6">
    <location>
        <begin position="218"/>
        <end position="244"/>
    </location>
</feature>
<dbReference type="GO" id="GO:0019632">
    <property type="term" value="P:shikimate metabolic process"/>
    <property type="evidence" value="ECO:0007669"/>
    <property type="project" value="TreeGrafter"/>
</dbReference>
<evidence type="ECO:0008006" key="9">
    <source>
        <dbReference type="Google" id="ProtNLM"/>
    </source>
</evidence>
<dbReference type="AlphaFoldDB" id="A0A520MU99"/>
<keyword evidence="4" id="KW-0028">Amino-acid biosynthesis</keyword>
<dbReference type="Pfam" id="PF18317">
    <property type="entry name" value="SDH_C"/>
    <property type="match status" value="1"/>
</dbReference>
<organism evidence="7 8">
    <name type="scientific">SAR86 cluster bacterium</name>
    <dbReference type="NCBI Taxonomy" id="2030880"/>
    <lineage>
        <taxon>Bacteria</taxon>
        <taxon>Pseudomonadati</taxon>
        <taxon>Pseudomonadota</taxon>
        <taxon>Gammaproteobacteria</taxon>
        <taxon>SAR86 cluster</taxon>
    </lineage>
</organism>
<evidence type="ECO:0000256" key="1">
    <source>
        <dbReference type="ARBA" id="ARBA00004871"/>
    </source>
</evidence>
<dbReference type="Proteomes" id="UP000320146">
    <property type="component" value="Unassembled WGS sequence"/>
</dbReference>
<dbReference type="EMBL" id="SHBL01000003">
    <property type="protein sequence ID" value="RZO24787.1"/>
    <property type="molecule type" value="Genomic_DNA"/>
</dbReference>
<evidence type="ECO:0000256" key="3">
    <source>
        <dbReference type="ARBA" id="ARBA00023002"/>
    </source>
</evidence>
<feature type="domain" description="Shikimate dehydrogenase substrate binding N-terminal" evidence="5">
    <location>
        <begin position="6"/>
        <end position="69"/>
    </location>
</feature>
<evidence type="ECO:0000256" key="4">
    <source>
        <dbReference type="ARBA" id="ARBA00023141"/>
    </source>
</evidence>
<dbReference type="GO" id="GO:0004764">
    <property type="term" value="F:shikimate 3-dehydrogenase (NADP+) activity"/>
    <property type="evidence" value="ECO:0007669"/>
    <property type="project" value="InterPro"/>
</dbReference>
<dbReference type="PANTHER" id="PTHR21089">
    <property type="entry name" value="SHIKIMATE DEHYDROGENASE"/>
    <property type="match status" value="1"/>
</dbReference>
<dbReference type="Pfam" id="PF08501">
    <property type="entry name" value="Shikimate_dh_N"/>
    <property type="match status" value="1"/>
</dbReference>
<gene>
    <name evidence="7" type="ORF">EVA99_00730</name>
</gene>
<evidence type="ECO:0000259" key="6">
    <source>
        <dbReference type="Pfam" id="PF18317"/>
    </source>
</evidence>
<dbReference type="GO" id="GO:0009073">
    <property type="term" value="P:aromatic amino acid family biosynthetic process"/>
    <property type="evidence" value="ECO:0007669"/>
    <property type="project" value="UniProtKB-KW"/>
</dbReference>
<dbReference type="InterPro" id="IPR041121">
    <property type="entry name" value="SDH_C"/>
</dbReference>
<dbReference type="InterPro" id="IPR036291">
    <property type="entry name" value="NAD(P)-bd_dom_sf"/>
</dbReference>
<dbReference type="PANTHER" id="PTHR21089:SF1">
    <property type="entry name" value="BIFUNCTIONAL 3-DEHYDROQUINATE DEHYDRATASE_SHIKIMATE DEHYDROGENASE, CHLOROPLASTIC"/>
    <property type="match status" value="1"/>
</dbReference>
<reference evidence="7 8" key="1">
    <citation type="submission" date="2019-02" db="EMBL/GenBank/DDBJ databases">
        <title>Prokaryotic population dynamics and viral predation in marine succession experiment using metagenomics: the confinement effect.</title>
        <authorList>
            <person name="Haro-Moreno J.M."/>
            <person name="Rodriguez-Valera F."/>
            <person name="Lopez-Perez M."/>
        </authorList>
    </citation>
    <scope>NUCLEOTIDE SEQUENCE [LARGE SCALE GENOMIC DNA]</scope>
    <source>
        <strain evidence="7">MED-G166</strain>
    </source>
</reference>
<name>A0A520MU99_9GAMM</name>
<dbReference type="InterPro" id="IPR013708">
    <property type="entry name" value="Shikimate_DH-bd_N"/>
</dbReference>
<evidence type="ECO:0000313" key="8">
    <source>
        <dbReference type="Proteomes" id="UP000320146"/>
    </source>
</evidence>
<comment type="pathway">
    <text evidence="1">Metabolic intermediate biosynthesis; chorismate biosynthesis; chorismate from D-erythrose 4-phosphate and phosphoenolpyruvate: step 4/7.</text>
</comment>
<evidence type="ECO:0000313" key="7">
    <source>
        <dbReference type="EMBL" id="RZO24787.1"/>
    </source>
</evidence>
<accession>A0A520MU99</accession>
<dbReference type="Gene3D" id="3.40.50.10860">
    <property type="entry name" value="Leucine Dehydrogenase, chain A, domain 1"/>
    <property type="match status" value="1"/>
</dbReference>
<dbReference type="SUPFAM" id="SSF53223">
    <property type="entry name" value="Aminoacid dehydrogenase-like, N-terminal domain"/>
    <property type="match status" value="1"/>
</dbReference>
<keyword evidence="2" id="KW-0521">NADP</keyword>
<sequence length="251" mass="28583">MYKLGVMGKGISYSLSPQIHKEFAKQFDIKIDYQIYDIEDDPLNFVEDFFAKGGLGLNITKPYKEIFTQNLVTEPESINCIYDNGTKRTSTDGVGFINDLQSKKIDYTNMNIMVYGLGGASKSILNSIKTSRNLFVASRTEANIEEAIKKNPNFKKYNGQSLDLVISCAQNLDLNTTKHFEHLNLSQNTLLYDINYSNQTNKLFSDLSIVGKNNFYNGIGMLVEQASECFKLWFNKKPEVEEIKSKLNERL</sequence>
<keyword evidence="4" id="KW-0057">Aromatic amino acid biosynthesis</keyword>
<comment type="caution">
    <text evidence="7">The sequence shown here is derived from an EMBL/GenBank/DDBJ whole genome shotgun (WGS) entry which is preliminary data.</text>
</comment>
<dbReference type="GO" id="GO:0005829">
    <property type="term" value="C:cytosol"/>
    <property type="evidence" value="ECO:0007669"/>
    <property type="project" value="TreeGrafter"/>
</dbReference>